<evidence type="ECO:0000256" key="1">
    <source>
        <dbReference type="ARBA" id="ARBA00001668"/>
    </source>
</evidence>
<evidence type="ECO:0000256" key="3">
    <source>
        <dbReference type="ARBA" id="ARBA00009409"/>
    </source>
</evidence>
<keyword evidence="5" id="KW-0479">Metal-binding</keyword>
<dbReference type="InterPro" id="IPR010979">
    <property type="entry name" value="Ribosomal_uS13-like_H2TH"/>
</dbReference>
<dbReference type="PANTHER" id="PTHR22993:SF9">
    <property type="entry name" value="FORMAMIDOPYRIMIDINE-DNA GLYCOSYLASE"/>
    <property type="match status" value="1"/>
</dbReference>
<gene>
    <name evidence="19" type="ORF">A2Z86_08115</name>
</gene>
<keyword evidence="8" id="KW-0378">Hydrolase</keyword>
<keyword evidence="6" id="KW-0227">DNA damage</keyword>
<evidence type="ECO:0000256" key="6">
    <source>
        <dbReference type="ARBA" id="ARBA00022763"/>
    </source>
</evidence>
<evidence type="ECO:0000256" key="15">
    <source>
        <dbReference type="ARBA" id="ARBA00044632"/>
    </source>
</evidence>
<dbReference type="SUPFAM" id="SSF81624">
    <property type="entry name" value="N-terminal domain of MutM-like DNA repair proteins"/>
    <property type="match status" value="1"/>
</dbReference>
<dbReference type="GO" id="GO:0034039">
    <property type="term" value="F:8-oxo-7,8-dihydroguanine DNA N-glycosylase activity"/>
    <property type="evidence" value="ECO:0007669"/>
    <property type="project" value="TreeGrafter"/>
</dbReference>
<dbReference type="GO" id="GO:0003684">
    <property type="term" value="F:damaged DNA binding"/>
    <property type="evidence" value="ECO:0007669"/>
    <property type="project" value="InterPro"/>
</dbReference>
<evidence type="ECO:0000259" key="17">
    <source>
        <dbReference type="PROSITE" id="PS51066"/>
    </source>
</evidence>
<keyword evidence="12" id="KW-0456">Lyase</keyword>
<dbReference type="SUPFAM" id="SSF46946">
    <property type="entry name" value="S13-like H2TH domain"/>
    <property type="match status" value="1"/>
</dbReference>
<accession>A0A1F5YC48</accession>
<evidence type="ECO:0000256" key="9">
    <source>
        <dbReference type="ARBA" id="ARBA00022833"/>
    </source>
</evidence>
<comment type="catalytic activity">
    <reaction evidence="1">
        <text>Hydrolysis of DNA containing ring-opened 7-methylguanine residues, releasing 2,6-diamino-4-hydroxy-5-(N-methyl)formamidopyrimidine.</text>
        <dbReference type="EC" id="3.2.2.23"/>
    </reaction>
</comment>
<feature type="domain" description="FPG-type" evidence="17">
    <location>
        <begin position="236"/>
        <end position="270"/>
    </location>
</feature>
<proteinExistence type="inferred from homology"/>
<evidence type="ECO:0000256" key="14">
    <source>
        <dbReference type="ARBA" id="ARBA00023295"/>
    </source>
</evidence>
<dbReference type="InterPro" id="IPR012319">
    <property type="entry name" value="FPG_cat"/>
</dbReference>
<reference evidence="19 20" key="1">
    <citation type="journal article" date="2016" name="Nat. Commun.">
        <title>Thousands of microbial genomes shed light on interconnected biogeochemical processes in an aquifer system.</title>
        <authorList>
            <person name="Anantharaman K."/>
            <person name="Brown C.T."/>
            <person name="Hug L.A."/>
            <person name="Sharon I."/>
            <person name="Castelle C.J."/>
            <person name="Probst A.J."/>
            <person name="Thomas B.C."/>
            <person name="Singh A."/>
            <person name="Wilkins M.J."/>
            <person name="Karaoz U."/>
            <person name="Brodie E.L."/>
            <person name="Williams K.H."/>
            <person name="Hubbard S.S."/>
            <person name="Banfield J.F."/>
        </authorList>
    </citation>
    <scope>NUCLEOTIDE SEQUENCE [LARGE SCALE GENOMIC DNA]</scope>
</reference>
<evidence type="ECO:0000313" key="20">
    <source>
        <dbReference type="Proteomes" id="UP000176992"/>
    </source>
</evidence>
<evidence type="ECO:0000256" key="12">
    <source>
        <dbReference type="ARBA" id="ARBA00023239"/>
    </source>
</evidence>
<comment type="subunit">
    <text evidence="4">Monomer.</text>
</comment>
<dbReference type="SUPFAM" id="SSF57716">
    <property type="entry name" value="Glucocorticoid receptor-like (DNA-binding domain)"/>
    <property type="match status" value="1"/>
</dbReference>
<evidence type="ECO:0000256" key="13">
    <source>
        <dbReference type="ARBA" id="ARBA00023268"/>
    </source>
</evidence>
<evidence type="ECO:0000313" key="19">
    <source>
        <dbReference type="EMBL" id="OGF97775.1"/>
    </source>
</evidence>
<dbReference type="Gene3D" id="3.20.190.10">
    <property type="entry name" value="MutM-like, N-terminal"/>
    <property type="match status" value="1"/>
</dbReference>
<dbReference type="EMBL" id="MFIV01000212">
    <property type="protein sequence ID" value="OGF97775.1"/>
    <property type="molecule type" value="Genomic_DNA"/>
</dbReference>
<evidence type="ECO:0000256" key="2">
    <source>
        <dbReference type="ARBA" id="ARBA00001947"/>
    </source>
</evidence>
<sequence length="270" mass="29895">MPELPEVETIARQLAPHLAGRRITSLRIFDPKLETPAKASLPGRKIVRVARSGKQVCLTLSGLPGDKPGLWLLFHLRMTGRLILEGAQSGQNEKHLRASLLLDRGGLHFYDLRRFGLLNIVSSPAEAQPPGLDPLSPEFTAGKLAELIGSARQEIKPWLLRQDRLTGLGNIYASEILFAAGIGPQRAAATLEKNELRKLHRQIIKILRLAIENCGTTFSDFQDSQGGTGSFQRLLSVYAREGEPCARCGESIRKLVQQQRSTFFCPRCQK</sequence>
<dbReference type="NCBIfam" id="TIGR00577">
    <property type="entry name" value="fpg"/>
    <property type="match status" value="1"/>
</dbReference>
<dbReference type="FunFam" id="1.10.8.50:FF:000003">
    <property type="entry name" value="Formamidopyrimidine-DNA glycosylase"/>
    <property type="match status" value="1"/>
</dbReference>
<evidence type="ECO:0000256" key="11">
    <source>
        <dbReference type="ARBA" id="ARBA00023204"/>
    </source>
</evidence>
<keyword evidence="9" id="KW-0862">Zinc</keyword>
<comment type="caution">
    <text evidence="19">The sequence shown here is derived from an EMBL/GenBank/DDBJ whole genome shotgun (WGS) entry which is preliminary data.</text>
</comment>
<comment type="cofactor">
    <cofactor evidence="2">
        <name>Zn(2+)</name>
        <dbReference type="ChEBI" id="CHEBI:29105"/>
    </cofactor>
</comment>
<dbReference type="GO" id="GO:0140078">
    <property type="term" value="F:class I DNA-(apurinic or apyrimidinic site) endonuclease activity"/>
    <property type="evidence" value="ECO:0007669"/>
    <property type="project" value="UniProtKB-EC"/>
</dbReference>
<dbReference type="PROSITE" id="PS01242">
    <property type="entry name" value="ZF_FPG_1"/>
    <property type="match status" value="1"/>
</dbReference>
<dbReference type="Gene3D" id="1.10.8.50">
    <property type="match status" value="1"/>
</dbReference>
<dbReference type="InterPro" id="IPR000214">
    <property type="entry name" value="Znf_DNA_glyclase/AP_lyase"/>
</dbReference>
<evidence type="ECO:0000256" key="5">
    <source>
        <dbReference type="ARBA" id="ARBA00022723"/>
    </source>
</evidence>
<evidence type="ECO:0000256" key="8">
    <source>
        <dbReference type="ARBA" id="ARBA00022801"/>
    </source>
</evidence>
<keyword evidence="13" id="KW-0511">Multifunctional enzyme</keyword>
<keyword evidence="14" id="KW-0326">Glycosidase</keyword>
<dbReference type="PANTHER" id="PTHR22993">
    <property type="entry name" value="FORMAMIDOPYRIMIDINE-DNA GLYCOSYLASE"/>
    <property type="match status" value="1"/>
</dbReference>
<organism evidence="19 20">
    <name type="scientific">Candidatus Glassbacteria bacterium GWA2_58_10</name>
    <dbReference type="NCBI Taxonomy" id="1817865"/>
    <lineage>
        <taxon>Bacteria</taxon>
        <taxon>Candidatus Glassiibacteriota</taxon>
    </lineage>
</organism>
<keyword evidence="10" id="KW-0238">DNA-binding</keyword>
<evidence type="ECO:0000256" key="4">
    <source>
        <dbReference type="ARBA" id="ARBA00011245"/>
    </source>
</evidence>
<dbReference type="NCBIfam" id="NF002211">
    <property type="entry name" value="PRK01103.1"/>
    <property type="match status" value="1"/>
</dbReference>
<evidence type="ECO:0000256" key="7">
    <source>
        <dbReference type="ARBA" id="ARBA00022771"/>
    </source>
</evidence>
<dbReference type="SMART" id="SM00898">
    <property type="entry name" value="Fapy_DNA_glyco"/>
    <property type="match status" value="1"/>
</dbReference>
<evidence type="ECO:0000259" key="18">
    <source>
        <dbReference type="PROSITE" id="PS51068"/>
    </source>
</evidence>
<dbReference type="InterPro" id="IPR035937">
    <property type="entry name" value="FPG_N"/>
</dbReference>
<name>A0A1F5YC48_9BACT</name>
<dbReference type="Pfam" id="PF06827">
    <property type="entry name" value="zf-FPG_IleRS"/>
    <property type="match status" value="1"/>
</dbReference>
<feature type="domain" description="Formamidopyrimidine-DNA glycosylase catalytic" evidence="18">
    <location>
        <begin position="2"/>
        <end position="116"/>
    </location>
</feature>
<comment type="catalytic activity">
    <reaction evidence="15">
        <text>2'-deoxyribonucleotide-(2'-deoxyribose 5'-phosphate)-2'-deoxyribonucleotide-DNA = a 3'-end 2'-deoxyribonucleotide-(2,3-dehydro-2,3-deoxyribose 5'-phosphate)-DNA + a 5'-end 5'-phospho-2'-deoxyribonucleoside-DNA + H(+)</text>
        <dbReference type="Rhea" id="RHEA:66592"/>
        <dbReference type="Rhea" id="RHEA-COMP:13180"/>
        <dbReference type="Rhea" id="RHEA-COMP:16897"/>
        <dbReference type="Rhea" id="RHEA-COMP:17067"/>
        <dbReference type="ChEBI" id="CHEBI:15378"/>
        <dbReference type="ChEBI" id="CHEBI:136412"/>
        <dbReference type="ChEBI" id="CHEBI:157695"/>
        <dbReference type="ChEBI" id="CHEBI:167181"/>
        <dbReference type="EC" id="4.2.99.18"/>
    </reaction>
</comment>
<dbReference type="GO" id="GO:0006284">
    <property type="term" value="P:base-excision repair"/>
    <property type="evidence" value="ECO:0007669"/>
    <property type="project" value="InterPro"/>
</dbReference>
<dbReference type="GO" id="GO:0008270">
    <property type="term" value="F:zinc ion binding"/>
    <property type="evidence" value="ECO:0007669"/>
    <property type="project" value="UniProtKB-KW"/>
</dbReference>
<dbReference type="InterPro" id="IPR015887">
    <property type="entry name" value="DNA_glyclase_Znf_dom_DNA_BS"/>
</dbReference>
<evidence type="ECO:0000256" key="10">
    <source>
        <dbReference type="ARBA" id="ARBA00023125"/>
    </source>
</evidence>
<dbReference type="SMART" id="SM01232">
    <property type="entry name" value="H2TH"/>
    <property type="match status" value="1"/>
</dbReference>
<comment type="similarity">
    <text evidence="3">Belongs to the FPG family.</text>
</comment>
<keyword evidence="7 16" id="KW-0863">Zinc-finger</keyword>
<dbReference type="CDD" id="cd08966">
    <property type="entry name" value="EcFpg-like_N"/>
    <property type="match status" value="1"/>
</dbReference>
<dbReference type="Pfam" id="PF06831">
    <property type="entry name" value="H2TH"/>
    <property type="match status" value="1"/>
</dbReference>
<dbReference type="InterPro" id="IPR015886">
    <property type="entry name" value="H2TH_FPG"/>
</dbReference>
<dbReference type="PROSITE" id="PS51068">
    <property type="entry name" value="FPG_CAT"/>
    <property type="match status" value="1"/>
</dbReference>
<dbReference type="InterPro" id="IPR010663">
    <property type="entry name" value="Znf_FPG/IleRS"/>
</dbReference>
<dbReference type="Pfam" id="PF01149">
    <property type="entry name" value="Fapy_DNA_glyco"/>
    <property type="match status" value="1"/>
</dbReference>
<evidence type="ECO:0000256" key="16">
    <source>
        <dbReference type="PROSITE-ProRule" id="PRU00391"/>
    </source>
</evidence>
<dbReference type="PROSITE" id="PS51066">
    <property type="entry name" value="ZF_FPG_2"/>
    <property type="match status" value="1"/>
</dbReference>
<dbReference type="Proteomes" id="UP000176992">
    <property type="component" value="Unassembled WGS sequence"/>
</dbReference>
<keyword evidence="11" id="KW-0234">DNA repair</keyword>
<protein>
    <submittedName>
        <fullName evidence="19">DNA-formamidopyrimidine glycosylase</fullName>
    </submittedName>
</protein>
<dbReference type="InterPro" id="IPR020629">
    <property type="entry name" value="FPG_Glyclase"/>
</dbReference>
<dbReference type="AlphaFoldDB" id="A0A1F5YC48"/>